<dbReference type="Pfam" id="PF10280">
    <property type="entry name" value="Med11"/>
    <property type="match status" value="1"/>
</dbReference>
<feature type="transmembrane region" description="Helical" evidence="5">
    <location>
        <begin position="116"/>
        <end position="138"/>
    </location>
</feature>
<gene>
    <name evidence="4" type="primary">MED11</name>
    <name evidence="7" type="ORF">E5676_scaffold83G00500</name>
    <name evidence="6" type="ORF">E6C27_scaffold67G002380</name>
</gene>
<dbReference type="AlphaFoldDB" id="A0A5D3C2G2"/>
<dbReference type="PANTHER" id="PTHR22890">
    <property type="entry name" value="MEDIATOR OF RNA POLYMERASE II TRANSCRIPTION SUBUNIT 11"/>
    <property type="match status" value="1"/>
</dbReference>
<dbReference type="GO" id="GO:0006357">
    <property type="term" value="P:regulation of transcription by RNA polymerase II"/>
    <property type="evidence" value="ECO:0007669"/>
    <property type="project" value="InterPro"/>
</dbReference>
<dbReference type="EMBL" id="SSTE01016227">
    <property type="protein sequence ID" value="KAA0041855.1"/>
    <property type="molecule type" value="Genomic_DNA"/>
</dbReference>
<keyword evidence="3 4" id="KW-0539">Nucleus</keyword>
<keyword evidence="4" id="KW-0010">Activator</keyword>
<dbReference type="InterPro" id="IPR019404">
    <property type="entry name" value="Mediator_Med11"/>
</dbReference>
<proteinExistence type="inferred from homology"/>
<sequence>MDPPAQNTSLQRLQNVEKRIVRVLELAGGVMEELANPAGPRKEFVNNHCSEFMQFIKWVSFLIVLFLNTLGSVGSFCAATFYLDRGTIRFLEGLVQCSWGIFATTQLNSWDIKPSVASSSILSFTFSLLWGFFGLVLAHGSSKLQNTSYTLLHLAGKRPLSCGGCGSSTIPSCLKSPSELVPCSDSKVSQASKDRWASNHQGFFRGRQKGVVVLPPDVGTDIVKTLEAHFQDKISFNPLYADKALIRLSRRNLEDLVETPGMGFNSFLSKSSFSRNPCIEFNSNPSLALPIEAPCSFCRNLPPAAGSLSKTLINPSRKKGESSFDSSFGISNEELEFSAKSSKFERQKHYEPLETDLNALFHCKEDLKSENLPFATRCAQLAKYQII</sequence>
<evidence type="ECO:0000256" key="4">
    <source>
        <dbReference type="RuleBase" id="RU364147"/>
    </source>
</evidence>
<dbReference type="GO" id="GO:0016592">
    <property type="term" value="C:mediator complex"/>
    <property type="evidence" value="ECO:0007669"/>
    <property type="project" value="InterPro"/>
</dbReference>
<dbReference type="OrthoDB" id="5418434at2759"/>
<keyword evidence="5" id="KW-1133">Transmembrane helix</keyword>
<keyword evidence="4" id="KW-0804">Transcription</keyword>
<accession>A0A5D3C2G2</accession>
<dbReference type="STRING" id="1194695.A0A5D3C2G2"/>
<keyword evidence="5" id="KW-0812">Transmembrane</keyword>
<reference evidence="8 9" key="1">
    <citation type="submission" date="2019-08" db="EMBL/GenBank/DDBJ databases">
        <title>Draft genome sequences of two oriental melons (Cucumis melo L. var makuwa).</title>
        <authorList>
            <person name="Kwon S.-Y."/>
        </authorList>
    </citation>
    <scope>NUCLEOTIDE SEQUENCE [LARGE SCALE GENOMIC DNA]</scope>
    <source>
        <strain evidence="9">cv. Chang Bougi</strain>
        <strain evidence="8">cv. SW 3</strain>
        <tissue evidence="7">Leaf</tissue>
    </source>
</reference>
<dbReference type="Proteomes" id="UP000321947">
    <property type="component" value="Unassembled WGS sequence"/>
</dbReference>
<comment type="subunit">
    <text evidence="4">Component of the Mediator complex.</text>
</comment>
<dbReference type="GO" id="GO:0003712">
    <property type="term" value="F:transcription coregulator activity"/>
    <property type="evidence" value="ECO:0007669"/>
    <property type="project" value="InterPro"/>
</dbReference>
<evidence type="ECO:0000256" key="1">
    <source>
        <dbReference type="ARBA" id="ARBA00004123"/>
    </source>
</evidence>
<evidence type="ECO:0000256" key="2">
    <source>
        <dbReference type="ARBA" id="ARBA00008186"/>
    </source>
</evidence>
<evidence type="ECO:0000313" key="9">
    <source>
        <dbReference type="Proteomes" id="UP000321947"/>
    </source>
</evidence>
<organism evidence="7 9">
    <name type="scientific">Cucumis melo var. makuwa</name>
    <name type="common">Oriental melon</name>
    <dbReference type="NCBI Taxonomy" id="1194695"/>
    <lineage>
        <taxon>Eukaryota</taxon>
        <taxon>Viridiplantae</taxon>
        <taxon>Streptophyta</taxon>
        <taxon>Embryophyta</taxon>
        <taxon>Tracheophyta</taxon>
        <taxon>Spermatophyta</taxon>
        <taxon>Magnoliopsida</taxon>
        <taxon>eudicotyledons</taxon>
        <taxon>Gunneridae</taxon>
        <taxon>Pentapetalae</taxon>
        <taxon>rosids</taxon>
        <taxon>fabids</taxon>
        <taxon>Cucurbitales</taxon>
        <taxon>Cucurbitaceae</taxon>
        <taxon>Benincaseae</taxon>
        <taxon>Cucumis</taxon>
    </lineage>
</organism>
<comment type="caution">
    <text evidence="7">The sequence shown here is derived from an EMBL/GenBank/DDBJ whole genome shotgun (WGS) entry which is preliminary data.</text>
</comment>
<dbReference type="EMBL" id="SSTD01013865">
    <property type="protein sequence ID" value="TYK05378.1"/>
    <property type="molecule type" value="Genomic_DNA"/>
</dbReference>
<evidence type="ECO:0000256" key="3">
    <source>
        <dbReference type="ARBA" id="ARBA00023242"/>
    </source>
</evidence>
<comment type="function">
    <text evidence="4">Component of the Mediator complex, a coactivator involved in the regulated transcription of nearly all RNA polymerase II-dependent genes. Mediator functions as a bridge to convey information from gene-specific regulatory proteins to the basal RNA polymerase II transcription machinery. Mediator is recruited to promoters by direct interactions with regulatory proteins and serves as a scaffold for the assembly of a functional pre-initiation complex with RNA polymerase II and the general transcription factors.</text>
</comment>
<protein>
    <recommendedName>
        <fullName evidence="4">Mediator of RNA polymerase II transcription subunit 11</fullName>
    </recommendedName>
    <alternativeName>
        <fullName evidence="4">Mediator complex subunit 11</fullName>
    </alternativeName>
</protein>
<keyword evidence="4" id="KW-0805">Transcription regulation</keyword>
<comment type="subcellular location">
    <subcellularLocation>
        <location evidence="1 4">Nucleus</location>
    </subcellularLocation>
</comment>
<evidence type="ECO:0000313" key="6">
    <source>
        <dbReference type="EMBL" id="KAA0041855.1"/>
    </source>
</evidence>
<evidence type="ECO:0000256" key="5">
    <source>
        <dbReference type="SAM" id="Phobius"/>
    </source>
</evidence>
<comment type="similarity">
    <text evidence="2 4">Belongs to the Mediator complex subunit 11 family.</text>
</comment>
<keyword evidence="5" id="KW-0472">Membrane</keyword>
<dbReference type="Proteomes" id="UP000321393">
    <property type="component" value="Unassembled WGS sequence"/>
</dbReference>
<evidence type="ECO:0000313" key="7">
    <source>
        <dbReference type="EMBL" id="TYK05378.1"/>
    </source>
</evidence>
<feature type="transmembrane region" description="Helical" evidence="5">
    <location>
        <begin position="58"/>
        <end position="83"/>
    </location>
</feature>
<name>A0A5D3C2G2_CUCMM</name>
<evidence type="ECO:0000313" key="8">
    <source>
        <dbReference type="Proteomes" id="UP000321393"/>
    </source>
</evidence>